<dbReference type="EMBL" id="CADCTP010000008">
    <property type="protein sequence ID" value="CAA9213164.1"/>
    <property type="molecule type" value="Genomic_DNA"/>
</dbReference>
<accession>A0A6J4H3P4</accession>
<dbReference type="CDD" id="cd15831">
    <property type="entry name" value="BTAD"/>
    <property type="match status" value="1"/>
</dbReference>
<proteinExistence type="inferred from homology"/>
<keyword evidence="2" id="KW-0805">Transcription regulation</keyword>
<organism evidence="7">
    <name type="scientific">uncultured Mycobacteriales bacterium</name>
    <dbReference type="NCBI Taxonomy" id="581187"/>
    <lineage>
        <taxon>Bacteria</taxon>
        <taxon>Bacillati</taxon>
        <taxon>Actinomycetota</taxon>
        <taxon>Actinomycetes</taxon>
        <taxon>Mycobacteriales</taxon>
        <taxon>environmental samples</taxon>
    </lineage>
</organism>
<dbReference type="SMART" id="SM00862">
    <property type="entry name" value="Trans_reg_C"/>
    <property type="match status" value="1"/>
</dbReference>
<evidence type="ECO:0000313" key="7">
    <source>
        <dbReference type="EMBL" id="CAA9213164.1"/>
    </source>
</evidence>
<dbReference type="Gene3D" id="1.10.10.10">
    <property type="entry name" value="Winged helix-like DNA-binding domain superfamily/Winged helix DNA-binding domain"/>
    <property type="match status" value="1"/>
</dbReference>
<sequence length="264" mass="29858">MRFEIMGPLRVVDGGETYTIGARKIEILLTVLLVRADSVVPAGELMKEIWGDVPPRRASAGLHVYISHVRKFLQRPGRDGGPVSTRSPGYVLQLGSDELDSRRFEQLMQQGRAHARAGRHEPAAADFEQALALWRGPQLDECHGPVLQGFQTWLREARLECLEMLVESRLALGRHRETVNDLVRLTTEHPLRETFHQQLMLTLHRCGRRADALRQYQVARRLLDEELGLPPCRALQELHQAILTADDDRLEPWSGPGQPVLSRG</sequence>
<dbReference type="GO" id="GO:0003677">
    <property type="term" value="F:DNA binding"/>
    <property type="evidence" value="ECO:0007669"/>
    <property type="project" value="UniProtKB-UniRule"/>
</dbReference>
<dbReference type="InterPro" id="IPR001867">
    <property type="entry name" value="OmpR/PhoB-type_DNA-bd"/>
</dbReference>
<dbReference type="Pfam" id="PF03704">
    <property type="entry name" value="BTAD"/>
    <property type="match status" value="1"/>
</dbReference>
<evidence type="ECO:0000256" key="1">
    <source>
        <dbReference type="ARBA" id="ARBA00005820"/>
    </source>
</evidence>
<dbReference type="GO" id="GO:0000160">
    <property type="term" value="P:phosphorelay signal transduction system"/>
    <property type="evidence" value="ECO:0007669"/>
    <property type="project" value="InterPro"/>
</dbReference>
<keyword evidence="3 5" id="KW-0238">DNA-binding</keyword>
<comment type="similarity">
    <text evidence="1">Belongs to the AfsR/DnrI/RedD regulatory family.</text>
</comment>
<dbReference type="InterPro" id="IPR011990">
    <property type="entry name" value="TPR-like_helical_dom_sf"/>
</dbReference>
<dbReference type="SMART" id="SM01043">
    <property type="entry name" value="BTAD"/>
    <property type="match status" value="1"/>
</dbReference>
<evidence type="ECO:0000256" key="4">
    <source>
        <dbReference type="ARBA" id="ARBA00023163"/>
    </source>
</evidence>
<dbReference type="PANTHER" id="PTHR35807">
    <property type="entry name" value="TRANSCRIPTIONAL REGULATOR REDD-RELATED"/>
    <property type="match status" value="1"/>
</dbReference>
<dbReference type="SUPFAM" id="SSF46894">
    <property type="entry name" value="C-terminal effector domain of the bipartite response regulators"/>
    <property type="match status" value="1"/>
</dbReference>
<protein>
    <recommendedName>
        <fullName evidence="6">OmpR/PhoB-type domain-containing protein</fullName>
    </recommendedName>
</protein>
<dbReference type="SUPFAM" id="SSF48452">
    <property type="entry name" value="TPR-like"/>
    <property type="match status" value="1"/>
</dbReference>
<dbReference type="InterPro" id="IPR051677">
    <property type="entry name" value="AfsR-DnrI-RedD_regulator"/>
</dbReference>
<dbReference type="GO" id="GO:0006355">
    <property type="term" value="P:regulation of DNA-templated transcription"/>
    <property type="evidence" value="ECO:0007669"/>
    <property type="project" value="InterPro"/>
</dbReference>
<keyword evidence="4" id="KW-0804">Transcription</keyword>
<dbReference type="InterPro" id="IPR016032">
    <property type="entry name" value="Sig_transdc_resp-reg_C-effctor"/>
</dbReference>
<dbReference type="AlphaFoldDB" id="A0A6J4H3P4"/>
<evidence type="ECO:0000256" key="5">
    <source>
        <dbReference type="PROSITE-ProRule" id="PRU01091"/>
    </source>
</evidence>
<dbReference type="Gene3D" id="1.25.40.10">
    <property type="entry name" value="Tetratricopeptide repeat domain"/>
    <property type="match status" value="1"/>
</dbReference>
<feature type="domain" description="OmpR/PhoB-type" evidence="6">
    <location>
        <begin position="1"/>
        <end position="94"/>
    </location>
</feature>
<gene>
    <name evidence="7" type="ORF">AVDCRST_MAG41-80</name>
</gene>
<dbReference type="PROSITE" id="PS51755">
    <property type="entry name" value="OMPR_PHOB"/>
    <property type="match status" value="1"/>
</dbReference>
<evidence type="ECO:0000256" key="3">
    <source>
        <dbReference type="ARBA" id="ARBA00023125"/>
    </source>
</evidence>
<reference evidence="7" key="1">
    <citation type="submission" date="2020-02" db="EMBL/GenBank/DDBJ databases">
        <authorList>
            <person name="Meier V. D."/>
        </authorList>
    </citation>
    <scope>NUCLEOTIDE SEQUENCE</scope>
    <source>
        <strain evidence="7">AVDCRST_MAG41</strain>
    </source>
</reference>
<evidence type="ECO:0000256" key="2">
    <source>
        <dbReference type="ARBA" id="ARBA00023015"/>
    </source>
</evidence>
<dbReference type="Pfam" id="PF00486">
    <property type="entry name" value="Trans_reg_C"/>
    <property type="match status" value="1"/>
</dbReference>
<name>A0A6J4H3P4_9ACTN</name>
<dbReference type="InterPro" id="IPR005158">
    <property type="entry name" value="BTAD"/>
</dbReference>
<feature type="DNA-binding region" description="OmpR/PhoB-type" evidence="5">
    <location>
        <begin position="1"/>
        <end position="94"/>
    </location>
</feature>
<dbReference type="InterPro" id="IPR036388">
    <property type="entry name" value="WH-like_DNA-bd_sf"/>
</dbReference>
<dbReference type="PANTHER" id="PTHR35807:SF1">
    <property type="entry name" value="TRANSCRIPTIONAL REGULATOR REDD"/>
    <property type="match status" value="1"/>
</dbReference>
<evidence type="ECO:0000259" key="6">
    <source>
        <dbReference type="PROSITE" id="PS51755"/>
    </source>
</evidence>